<dbReference type="AlphaFoldDB" id="A0AA37JLR3"/>
<proteinExistence type="predicted"/>
<protein>
    <recommendedName>
        <fullName evidence="4">Raffinose synthase</fullName>
    </recommendedName>
</protein>
<dbReference type="Gene3D" id="3.20.20.70">
    <property type="entry name" value="Aldolase class I"/>
    <property type="match status" value="1"/>
</dbReference>
<sequence>MFSSRKITQCDQIELIWDDRVVFLLSLSPEEGTAGELQGSVSEDTVLITVRAEKETREPCFGPQAYFDSREGIVYHLDIPETERFLAVYQHKDWWVRPAFFSDIKELPDRTQLLLFQSGATYFAVLSVCGEDNRTDMCSMDRYQLNRCSLETDRVNRSGAENRLAVRMASNAGNRNRMEDLSLAIAGGSDPYLCCERAVQAALGRLGRSSMLRKNRKFPEKLEFFGWCTWDAFYHRVSHEGVMEKMKEFQAKQLPVKWVLLDDGWLDADYDKKVLIGLDADRERFPKGLKGCVKELKETWNVDSVGVWHAVMGYWNGLAGDSPAAETLKAGTRVLPDGRILPDPEAGKAFTFFETWHKYLKNCCGIDFVKVDGQSAVSLAYGGMETYGHASCGIQKGLNASAALYFDNCIINCMGMAGEDMWNRPSSAVARSSDDFVPQVPHGFKEHAVQNSYNSLLQGQFYWGDWDMFFSSHEENWQNSILRAVSGGPVYVSDRVGETNPGFIRPLITETGLVIRCREVGMPTTDCLFDNPADTLRPLKIFNRYGENYVIGAFHICEKDDICLGKLEMSDIPELSGRNWLVYAYQAGTVCRLGESGINFSLPEGGAELFLLIPDKGRGRLIGILEKYISCGCLRILHEEENRVAALVLEAGTLGIAADRPPVRVWIDGRDHEAVCHGGMLWSVYCEKPDCLVEIEWQSGGL</sequence>
<dbReference type="InterPro" id="IPR013785">
    <property type="entry name" value="Aldolase_TIM"/>
</dbReference>
<organism evidence="2 3">
    <name type="scientific">Hungatella hathewayi</name>
    <dbReference type="NCBI Taxonomy" id="154046"/>
    <lineage>
        <taxon>Bacteria</taxon>
        <taxon>Bacillati</taxon>
        <taxon>Bacillota</taxon>
        <taxon>Clostridia</taxon>
        <taxon>Lachnospirales</taxon>
        <taxon>Lachnospiraceae</taxon>
        <taxon>Hungatella</taxon>
    </lineage>
</organism>
<dbReference type="PANTHER" id="PTHR31268">
    <property type="match status" value="1"/>
</dbReference>
<dbReference type="EMBL" id="BQNJ01000001">
    <property type="protein sequence ID" value="GKH01176.1"/>
    <property type="molecule type" value="Genomic_DNA"/>
</dbReference>
<name>A0AA37JLR3_9FIRM</name>
<dbReference type="InterPro" id="IPR008811">
    <property type="entry name" value="Glycosyl_hydrolases_36"/>
</dbReference>
<dbReference type="RefSeq" id="WP_195521850.1">
    <property type="nucleotide sequence ID" value="NZ_BQNJ01000001.1"/>
</dbReference>
<dbReference type="Pfam" id="PF05691">
    <property type="entry name" value="Raffinose_syn"/>
    <property type="match status" value="2"/>
</dbReference>
<dbReference type="SUPFAM" id="SSF51445">
    <property type="entry name" value="(Trans)glycosidases"/>
    <property type="match status" value="1"/>
</dbReference>
<dbReference type="InterPro" id="IPR017853">
    <property type="entry name" value="GH"/>
</dbReference>
<gene>
    <name evidence="2" type="ORF">CE91St55_31570</name>
</gene>
<keyword evidence="1" id="KW-0119">Carbohydrate metabolism</keyword>
<reference evidence="2" key="1">
    <citation type="submission" date="2022-01" db="EMBL/GenBank/DDBJ databases">
        <title>Novel bile acid biosynthetic pathways are enriched in the microbiome of centenarians.</title>
        <authorList>
            <person name="Sato Y."/>
            <person name="Atarashi K."/>
            <person name="Plichta R.D."/>
            <person name="Arai Y."/>
            <person name="Sasajima S."/>
            <person name="Kearney M.S."/>
            <person name="Suda W."/>
            <person name="Takeshita K."/>
            <person name="Sasaki T."/>
            <person name="Okamoto S."/>
            <person name="Skelly N.A."/>
            <person name="Okamura Y."/>
            <person name="Vlamakis H."/>
            <person name="Li Y."/>
            <person name="Tanoue T."/>
            <person name="Takei H."/>
            <person name="Nittono H."/>
            <person name="Narushima S."/>
            <person name="Irie J."/>
            <person name="Itoh H."/>
            <person name="Moriya K."/>
            <person name="Sugiura Y."/>
            <person name="Suematsu M."/>
            <person name="Moritoki N."/>
            <person name="Shibata S."/>
            <person name="Littman R.D."/>
            <person name="Fischbach A.M."/>
            <person name="Uwamino Y."/>
            <person name="Inoue T."/>
            <person name="Honda A."/>
            <person name="Hattori M."/>
            <person name="Murai T."/>
            <person name="Xavier J.R."/>
            <person name="Hirose N."/>
            <person name="Honda K."/>
        </authorList>
    </citation>
    <scope>NUCLEOTIDE SEQUENCE</scope>
    <source>
        <strain evidence="2">CE91-St55</strain>
    </source>
</reference>
<evidence type="ECO:0000313" key="3">
    <source>
        <dbReference type="Proteomes" id="UP001055091"/>
    </source>
</evidence>
<comment type="caution">
    <text evidence="2">The sequence shown here is derived from an EMBL/GenBank/DDBJ whole genome shotgun (WGS) entry which is preliminary data.</text>
</comment>
<evidence type="ECO:0000313" key="2">
    <source>
        <dbReference type="EMBL" id="GKH01176.1"/>
    </source>
</evidence>
<evidence type="ECO:0000256" key="1">
    <source>
        <dbReference type="ARBA" id="ARBA00023277"/>
    </source>
</evidence>
<dbReference type="Proteomes" id="UP001055091">
    <property type="component" value="Unassembled WGS sequence"/>
</dbReference>
<dbReference type="PANTHER" id="PTHR31268:SF32">
    <property type="entry name" value="GALACTINOL--SUCROSE GALACTOSYLTRANSFERASE 2-RELATED"/>
    <property type="match status" value="1"/>
</dbReference>
<evidence type="ECO:0008006" key="4">
    <source>
        <dbReference type="Google" id="ProtNLM"/>
    </source>
</evidence>
<accession>A0AA37JLR3</accession>